<evidence type="ECO:0000259" key="1">
    <source>
        <dbReference type="Pfam" id="PF18480"/>
    </source>
</evidence>
<organism evidence="2 3">
    <name type="scientific">Adhaeribacter soli</name>
    <dbReference type="NCBI Taxonomy" id="2607655"/>
    <lineage>
        <taxon>Bacteria</taxon>
        <taxon>Pseudomonadati</taxon>
        <taxon>Bacteroidota</taxon>
        <taxon>Cytophagia</taxon>
        <taxon>Cytophagales</taxon>
        <taxon>Hymenobacteraceae</taxon>
        <taxon>Adhaeribacter</taxon>
    </lineage>
</organism>
<feature type="domain" description="DUF5615" evidence="1">
    <location>
        <begin position="1"/>
        <end position="106"/>
    </location>
</feature>
<dbReference type="RefSeq" id="WP_150903811.1">
    <property type="nucleotide sequence ID" value="NZ_VTWT01000005.1"/>
</dbReference>
<sequence>MKLLFDQNISFRVILHLQELFPQARHVKDFGLQFSTDRQIWTFAKENGYHIVTFDSDFFDLVTLHGHPPKIIWLRVGNTSSKNLAIVISHHYESIKSFLSEEQYQEIACLEIDK</sequence>
<gene>
    <name evidence="2" type="ORF">F0P94_10365</name>
</gene>
<keyword evidence="3" id="KW-1185">Reference proteome</keyword>
<evidence type="ECO:0000313" key="2">
    <source>
        <dbReference type="EMBL" id="KAA9333644.1"/>
    </source>
</evidence>
<protein>
    <recommendedName>
        <fullName evidence="1">DUF5615 domain-containing protein</fullName>
    </recommendedName>
</protein>
<proteinExistence type="predicted"/>
<reference evidence="2 3" key="1">
    <citation type="submission" date="2019-09" db="EMBL/GenBank/DDBJ databases">
        <title>Genome sequence of Adhaeribacter sp. M2.</title>
        <authorList>
            <person name="Srinivasan S."/>
        </authorList>
    </citation>
    <scope>NUCLEOTIDE SEQUENCE [LARGE SCALE GENOMIC DNA]</scope>
    <source>
        <strain evidence="2 3">M2</strain>
    </source>
</reference>
<evidence type="ECO:0000313" key="3">
    <source>
        <dbReference type="Proteomes" id="UP000326570"/>
    </source>
</evidence>
<accession>A0A5N1IUB1</accession>
<name>A0A5N1IUB1_9BACT</name>
<dbReference type="InterPro" id="IPR041049">
    <property type="entry name" value="DUF5615"/>
</dbReference>
<comment type="caution">
    <text evidence="2">The sequence shown here is derived from an EMBL/GenBank/DDBJ whole genome shotgun (WGS) entry which is preliminary data.</text>
</comment>
<dbReference type="Pfam" id="PF18480">
    <property type="entry name" value="DUF5615"/>
    <property type="match status" value="1"/>
</dbReference>
<dbReference type="AlphaFoldDB" id="A0A5N1IUB1"/>
<dbReference type="EMBL" id="VTWT01000005">
    <property type="protein sequence ID" value="KAA9333644.1"/>
    <property type="molecule type" value="Genomic_DNA"/>
</dbReference>
<dbReference type="Proteomes" id="UP000326570">
    <property type="component" value="Unassembled WGS sequence"/>
</dbReference>